<protein>
    <submittedName>
        <fullName evidence="2">Uncharacterized protein</fullName>
    </submittedName>
</protein>
<accession>A0A4Y7SEQ5</accession>
<reference evidence="2 4" key="1">
    <citation type="journal article" date="2019" name="Nat. Ecol. Evol.">
        <title>Megaphylogeny resolves global patterns of mushroom evolution.</title>
        <authorList>
            <person name="Varga T."/>
            <person name="Krizsan K."/>
            <person name="Foldi C."/>
            <person name="Dima B."/>
            <person name="Sanchez-Garcia M."/>
            <person name="Sanchez-Ramirez S."/>
            <person name="Szollosi G.J."/>
            <person name="Szarkandi J.G."/>
            <person name="Papp V."/>
            <person name="Albert L."/>
            <person name="Andreopoulos W."/>
            <person name="Angelini C."/>
            <person name="Antonin V."/>
            <person name="Barry K.W."/>
            <person name="Bougher N.L."/>
            <person name="Buchanan P."/>
            <person name="Buyck B."/>
            <person name="Bense V."/>
            <person name="Catcheside P."/>
            <person name="Chovatia M."/>
            <person name="Cooper J."/>
            <person name="Damon W."/>
            <person name="Desjardin D."/>
            <person name="Finy P."/>
            <person name="Geml J."/>
            <person name="Haridas S."/>
            <person name="Hughes K."/>
            <person name="Justo A."/>
            <person name="Karasinski D."/>
            <person name="Kautmanova I."/>
            <person name="Kiss B."/>
            <person name="Kocsube S."/>
            <person name="Kotiranta H."/>
            <person name="LaButti K.M."/>
            <person name="Lechner B.E."/>
            <person name="Liimatainen K."/>
            <person name="Lipzen A."/>
            <person name="Lukacs Z."/>
            <person name="Mihaltcheva S."/>
            <person name="Morgado L.N."/>
            <person name="Niskanen T."/>
            <person name="Noordeloos M.E."/>
            <person name="Ohm R.A."/>
            <person name="Ortiz-Santana B."/>
            <person name="Ovrebo C."/>
            <person name="Racz N."/>
            <person name="Riley R."/>
            <person name="Savchenko A."/>
            <person name="Shiryaev A."/>
            <person name="Soop K."/>
            <person name="Spirin V."/>
            <person name="Szebenyi C."/>
            <person name="Tomsovsky M."/>
            <person name="Tulloss R.E."/>
            <person name="Uehling J."/>
            <person name="Grigoriev I.V."/>
            <person name="Vagvolgyi C."/>
            <person name="Papp T."/>
            <person name="Martin F.M."/>
            <person name="Miettinen O."/>
            <person name="Hibbett D.S."/>
            <person name="Nagy L.G."/>
        </authorList>
    </citation>
    <scope>NUCLEOTIDE SEQUENCE [LARGE SCALE GENOMIC DNA]</scope>
    <source>
        <strain evidence="2 4">FP101781</strain>
    </source>
</reference>
<keyword evidence="1" id="KW-0472">Membrane</keyword>
<evidence type="ECO:0000256" key="1">
    <source>
        <dbReference type="SAM" id="Phobius"/>
    </source>
</evidence>
<dbReference type="EMBL" id="QPFP01000003">
    <property type="protein sequence ID" value="TEB37979.1"/>
    <property type="molecule type" value="Genomic_DNA"/>
</dbReference>
<evidence type="ECO:0000313" key="4">
    <source>
        <dbReference type="Proteomes" id="UP000298030"/>
    </source>
</evidence>
<feature type="transmembrane region" description="Helical" evidence="1">
    <location>
        <begin position="34"/>
        <end position="57"/>
    </location>
</feature>
<dbReference type="AlphaFoldDB" id="A0A4Y7SEQ5"/>
<evidence type="ECO:0000313" key="2">
    <source>
        <dbReference type="EMBL" id="TEB20058.1"/>
    </source>
</evidence>
<gene>
    <name evidence="3" type="ORF">FA13DRAFT_1725603</name>
    <name evidence="2" type="ORF">FA13DRAFT_1743542</name>
</gene>
<organism evidence="2 4">
    <name type="scientific">Coprinellus micaceus</name>
    <name type="common">Glistening ink-cap mushroom</name>
    <name type="synonym">Coprinus micaceus</name>
    <dbReference type="NCBI Taxonomy" id="71717"/>
    <lineage>
        <taxon>Eukaryota</taxon>
        <taxon>Fungi</taxon>
        <taxon>Dikarya</taxon>
        <taxon>Basidiomycota</taxon>
        <taxon>Agaricomycotina</taxon>
        <taxon>Agaricomycetes</taxon>
        <taxon>Agaricomycetidae</taxon>
        <taxon>Agaricales</taxon>
        <taxon>Agaricineae</taxon>
        <taxon>Psathyrellaceae</taxon>
        <taxon>Coprinellus</taxon>
    </lineage>
</organism>
<comment type="caution">
    <text evidence="2">The sequence shown here is derived from an EMBL/GenBank/DDBJ whole genome shotgun (WGS) entry which is preliminary data.</text>
</comment>
<keyword evidence="1" id="KW-1133">Transmembrane helix</keyword>
<keyword evidence="4" id="KW-1185">Reference proteome</keyword>
<dbReference type="EMBL" id="QPFP01000158">
    <property type="protein sequence ID" value="TEB20058.1"/>
    <property type="molecule type" value="Genomic_DNA"/>
</dbReference>
<name>A0A4Y7SEQ5_COPMI</name>
<keyword evidence="1" id="KW-0812">Transmembrane</keyword>
<evidence type="ECO:0000313" key="3">
    <source>
        <dbReference type="EMBL" id="TEB37979.1"/>
    </source>
</evidence>
<sequence>MSESEYASKSLAEERQRLEKPQALTATPWTRKAFILWVGKWKLACVIASIAAFFAWIPG</sequence>
<proteinExistence type="predicted"/>
<dbReference type="Proteomes" id="UP000298030">
    <property type="component" value="Unassembled WGS sequence"/>
</dbReference>